<keyword evidence="1" id="KW-1133">Transmembrane helix</keyword>
<feature type="transmembrane region" description="Helical" evidence="1">
    <location>
        <begin position="16"/>
        <end position="39"/>
    </location>
</feature>
<gene>
    <name evidence="3" type="ORF">ACFQ1U_03815</name>
</gene>
<dbReference type="InterPro" id="IPR036691">
    <property type="entry name" value="Endo/exonu/phosph_ase_sf"/>
</dbReference>
<dbReference type="Pfam" id="PF03372">
    <property type="entry name" value="Exo_endo_phos"/>
    <property type="match status" value="1"/>
</dbReference>
<dbReference type="Proteomes" id="UP001597062">
    <property type="component" value="Unassembled WGS sequence"/>
</dbReference>
<keyword evidence="3" id="KW-0378">Hydrolase</keyword>
<name>A0ABW3JPA6_9FLAO</name>
<evidence type="ECO:0000313" key="3">
    <source>
        <dbReference type="EMBL" id="MFD0992323.1"/>
    </source>
</evidence>
<feature type="domain" description="Endonuclease/exonuclease/phosphatase" evidence="2">
    <location>
        <begin position="80"/>
        <end position="305"/>
    </location>
</feature>
<evidence type="ECO:0000256" key="1">
    <source>
        <dbReference type="SAM" id="Phobius"/>
    </source>
</evidence>
<dbReference type="SUPFAM" id="SSF56219">
    <property type="entry name" value="DNase I-like"/>
    <property type="match status" value="1"/>
</dbReference>
<sequence>MLAYFLPYISPNTVPLFSVLSLAVPLLIICNVLFIIYWILKLKKHFILSSVVIGIGLVFSSPFIKISGKKDNLNDDTKIMSYNVRMFNLYKWIDDDSIADKIVKFINKKQPDILAIQEFHDTKQKKFSYKYQYFVPTSKKNNFGLAILSKFPIINKGSLNFSKSANNAIFIDVKKGKDTIRIYNIHLQSLKINPTKENFGEETSEKLIKRLADGFQKQASQTEVFLRHQQNWKGKTVICGDFNNTAYSWVYNQISYNKKDAFTEAGYGFGKTFNYFFPMRIDFILTDTGATINSFKTYSHKYSDHFPIMTRVNWN</sequence>
<dbReference type="Gene3D" id="3.60.10.10">
    <property type="entry name" value="Endonuclease/exonuclease/phosphatase"/>
    <property type="match status" value="1"/>
</dbReference>
<dbReference type="PANTHER" id="PTHR14859">
    <property type="entry name" value="CALCOFLUOR WHITE HYPERSENSITIVE PROTEIN PRECURSOR"/>
    <property type="match status" value="1"/>
</dbReference>
<evidence type="ECO:0000259" key="2">
    <source>
        <dbReference type="Pfam" id="PF03372"/>
    </source>
</evidence>
<keyword evidence="1" id="KW-0472">Membrane</keyword>
<proteinExistence type="predicted"/>
<evidence type="ECO:0000313" key="4">
    <source>
        <dbReference type="Proteomes" id="UP001597062"/>
    </source>
</evidence>
<dbReference type="InterPro" id="IPR005135">
    <property type="entry name" value="Endo/exonuclease/phosphatase"/>
</dbReference>
<keyword evidence="3" id="KW-0540">Nuclease</keyword>
<accession>A0ABW3JPA6</accession>
<dbReference type="GO" id="GO:0004519">
    <property type="term" value="F:endonuclease activity"/>
    <property type="evidence" value="ECO:0007669"/>
    <property type="project" value="UniProtKB-KW"/>
</dbReference>
<dbReference type="EMBL" id="JBHTJR010000022">
    <property type="protein sequence ID" value="MFD0992323.1"/>
    <property type="molecule type" value="Genomic_DNA"/>
</dbReference>
<protein>
    <submittedName>
        <fullName evidence="3">Endonuclease/exonuclease/phosphatase family protein</fullName>
    </submittedName>
</protein>
<keyword evidence="3" id="KW-0255">Endonuclease</keyword>
<dbReference type="PANTHER" id="PTHR14859:SF15">
    <property type="entry name" value="ENDONUCLEASE_EXONUCLEASE_PHOSPHATASE DOMAIN-CONTAINING PROTEIN"/>
    <property type="match status" value="1"/>
</dbReference>
<organism evidence="3 4">
    <name type="scientific">Tenacibaculum geojense</name>
    <dbReference type="NCBI Taxonomy" id="915352"/>
    <lineage>
        <taxon>Bacteria</taxon>
        <taxon>Pseudomonadati</taxon>
        <taxon>Bacteroidota</taxon>
        <taxon>Flavobacteriia</taxon>
        <taxon>Flavobacteriales</taxon>
        <taxon>Flavobacteriaceae</taxon>
        <taxon>Tenacibaculum</taxon>
    </lineage>
</organism>
<reference evidence="4" key="1">
    <citation type="journal article" date="2019" name="Int. J. Syst. Evol. Microbiol.">
        <title>The Global Catalogue of Microorganisms (GCM) 10K type strain sequencing project: providing services to taxonomists for standard genome sequencing and annotation.</title>
        <authorList>
            <consortium name="The Broad Institute Genomics Platform"/>
            <consortium name="The Broad Institute Genome Sequencing Center for Infectious Disease"/>
            <person name="Wu L."/>
            <person name="Ma J."/>
        </authorList>
    </citation>
    <scope>NUCLEOTIDE SEQUENCE [LARGE SCALE GENOMIC DNA]</scope>
    <source>
        <strain evidence="4">CCUG 60527</strain>
    </source>
</reference>
<keyword evidence="1" id="KW-0812">Transmembrane</keyword>
<comment type="caution">
    <text evidence="3">The sequence shown here is derived from an EMBL/GenBank/DDBJ whole genome shotgun (WGS) entry which is preliminary data.</text>
</comment>
<dbReference type="CDD" id="cd09084">
    <property type="entry name" value="EEP-2"/>
    <property type="match status" value="1"/>
</dbReference>
<feature type="transmembrane region" description="Helical" evidence="1">
    <location>
        <begin position="46"/>
        <end position="64"/>
    </location>
</feature>
<keyword evidence="4" id="KW-1185">Reference proteome</keyword>
<dbReference type="InterPro" id="IPR051916">
    <property type="entry name" value="GPI-anchor_lipid_remodeler"/>
</dbReference>